<dbReference type="GO" id="GO:0005975">
    <property type="term" value="P:carbohydrate metabolic process"/>
    <property type="evidence" value="ECO:0007669"/>
    <property type="project" value="InterPro"/>
</dbReference>
<dbReference type="eggNOG" id="COG2017">
    <property type="taxonomic scope" value="Bacteria"/>
</dbReference>
<dbReference type="EMBL" id="CP001928">
    <property type="protein sequence ID" value="ADI39279.1"/>
    <property type="molecule type" value="Genomic_DNA"/>
</dbReference>
<dbReference type="OrthoDB" id="20198at2"/>
<protein>
    <recommendedName>
        <fullName evidence="3">Aldose 1-epimerase</fullName>
    </recommendedName>
</protein>
<sequence length="300" mass="33205">MKTVTLSTQTEEGTALEATFLPDKGMTLASYKLGAIETIDQSTKEDFNQFRSGLGALIGPHFYERAARLVPKINHEFAHEKAMREKKKSDVFSHGVGRYAAWNAEINGNSIHAELSGKDLLEGIPLSEIEGQNFKMIFDILLDPKGLKLNLSVSSDTDSVVGFHYYYAIGKEESACVRAAVQKTYLDNLNGNKQQPLPSDWNVDSQRVLTYPLAQETDCTFHPYPDLLAGKIVLETESHSLTINTSCPSAENSWQVWHPKGASFACIEPISSQNPRRPNLTVSQISAALEISKKNRSNSN</sequence>
<dbReference type="STRING" id="716544.wcw_1946"/>
<reference evidence="1 2" key="1">
    <citation type="journal article" date="2010" name="PLoS ONE">
        <title>The Waddlia genome: a window into chlamydial biology.</title>
        <authorList>
            <person name="Bertelli C."/>
            <person name="Collyn F."/>
            <person name="Croxatto A."/>
            <person name="Ruckert C."/>
            <person name="Polkinghorne A."/>
            <person name="Kebbi-Beghdadi C."/>
            <person name="Goesmann A."/>
            <person name="Vaughan L."/>
            <person name="Greub G."/>
        </authorList>
    </citation>
    <scope>NUCLEOTIDE SEQUENCE [LARGE SCALE GENOMIC DNA]</scope>
    <source>
        <strain evidence="2">ATCC VR-1470 / WSU 86-1044</strain>
    </source>
</reference>
<dbReference type="InterPro" id="IPR011013">
    <property type="entry name" value="Gal_mutarotase_sf_dom"/>
</dbReference>
<dbReference type="Gene3D" id="2.70.98.10">
    <property type="match status" value="1"/>
</dbReference>
<dbReference type="InterPro" id="IPR014718">
    <property type="entry name" value="GH-type_carb-bd"/>
</dbReference>
<dbReference type="AlphaFoldDB" id="D6YT84"/>
<dbReference type="RefSeq" id="WP_013182972.1">
    <property type="nucleotide sequence ID" value="NC_014225.1"/>
</dbReference>
<evidence type="ECO:0000313" key="1">
    <source>
        <dbReference type="EMBL" id="ADI39279.1"/>
    </source>
</evidence>
<gene>
    <name evidence="1" type="ordered locus">wcw_1946</name>
</gene>
<keyword evidence="2" id="KW-1185">Reference proteome</keyword>
<dbReference type="Proteomes" id="UP000001505">
    <property type="component" value="Chromosome"/>
</dbReference>
<name>D6YT84_WADCW</name>
<dbReference type="KEGG" id="wch:wcw_1946"/>
<organism evidence="1 2">
    <name type="scientific">Waddlia chondrophila (strain ATCC VR-1470 / WSU 86-1044)</name>
    <dbReference type="NCBI Taxonomy" id="716544"/>
    <lineage>
        <taxon>Bacteria</taxon>
        <taxon>Pseudomonadati</taxon>
        <taxon>Chlamydiota</taxon>
        <taxon>Chlamydiia</taxon>
        <taxon>Parachlamydiales</taxon>
        <taxon>Waddliaceae</taxon>
        <taxon>Waddlia</taxon>
    </lineage>
</organism>
<dbReference type="GO" id="GO:0030246">
    <property type="term" value="F:carbohydrate binding"/>
    <property type="evidence" value="ECO:0007669"/>
    <property type="project" value="InterPro"/>
</dbReference>
<dbReference type="HOGENOM" id="CLU_943007_0_0_0"/>
<evidence type="ECO:0000313" key="2">
    <source>
        <dbReference type="Proteomes" id="UP000001505"/>
    </source>
</evidence>
<accession>D6YT84</accession>
<evidence type="ECO:0008006" key="3">
    <source>
        <dbReference type="Google" id="ProtNLM"/>
    </source>
</evidence>
<dbReference type="GO" id="GO:0003824">
    <property type="term" value="F:catalytic activity"/>
    <property type="evidence" value="ECO:0007669"/>
    <property type="project" value="InterPro"/>
</dbReference>
<dbReference type="SUPFAM" id="SSF74650">
    <property type="entry name" value="Galactose mutarotase-like"/>
    <property type="match status" value="1"/>
</dbReference>
<proteinExistence type="predicted"/>